<dbReference type="PANTHER" id="PTHR36169:SF1">
    <property type="entry name" value="ACETATE KINASE EUTQ"/>
    <property type="match status" value="1"/>
</dbReference>
<dbReference type="GO" id="GO:0016301">
    <property type="term" value="F:kinase activity"/>
    <property type="evidence" value="ECO:0007669"/>
    <property type="project" value="UniProtKB-KW"/>
</dbReference>
<dbReference type="SUPFAM" id="SSF51182">
    <property type="entry name" value="RmlC-like cupins"/>
    <property type="match status" value="1"/>
</dbReference>
<comment type="caution">
    <text evidence="1">The sequence shown here is derived from an EMBL/GenBank/DDBJ whole genome shotgun (WGS) entry which is preliminary data.</text>
</comment>
<dbReference type="InterPro" id="IPR011051">
    <property type="entry name" value="RmlC_Cupin_sf"/>
</dbReference>
<dbReference type="PANTHER" id="PTHR36169">
    <property type="entry name" value="ETHANOLAMINE UTILIZATION PROTEIN EUTQ"/>
    <property type="match status" value="1"/>
</dbReference>
<organism evidence="1 2">
    <name type="scientific">Zhongshania borealis</name>
    <dbReference type="NCBI Taxonomy" id="889488"/>
    <lineage>
        <taxon>Bacteria</taxon>
        <taxon>Pseudomonadati</taxon>
        <taxon>Pseudomonadota</taxon>
        <taxon>Gammaproteobacteria</taxon>
        <taxon>Cellvibrionales</taxon>
        <taxon>Spongiibacteraceae</taxon>
        <taxon>Zhongshania</taxon>
    </lineage>
</organism>
<evidence type="ECO:0000313" key="1">
    <source>
        <dbReference type="EMBL" id="GAA4082130.1"/>
    </source>
</evidence>
<accession>A0ABP7W6A6</accession>
<proteinExistence type="predicted"/>
<sequence length="223" mass="24117">MKSLVTAEDIKQLHRDGKASLDIVPSCTIITPEARDVAKKLGVKMLEADTSTSNKPAVEANARQAIKQAVEAKLPAGKHAPALLEQLIEKAMRELNAPVPYCDREVAANGVILVRGGSVKFGRFDGVPDQVVGLTDVITAADNSSIAAGFMQWEKCNFPWTLTYDEIDVVLEGELHITCNGKTHIGKPGDVFLIPKGAAIEFGTPTKVRFVYVTYPADWSISK</sequence>
<evidence type="ECO:0000313" key="2">
    <source>
        <dbReference type="Proteomes" id="UP001500392"/>
    </source>
</evidence>
<dbReference type="InterPro" id="IPR010424">
    <property type="entry name" value="EutQ"/>
</dbReference>
<dbReference type="InterPro" id="IPR014710">
    <property type="entry name" value="RmlC-like_jellyroll"/>
</dbReference>
<dbReference type="RefSeq" id="WP_344931650.1">
    <property type="nucleotide sequence ID" value="NZ_BAABDM010000001.1"/>
</dbReference>
<name>A0ABP7W6A6_9GAMM</name>
<keyword evidence="1" id="KW-0808">Transferase</keyword>
<dbReference type="Gene3D" id="2.60.120.10">
    <property type="entry name" value="Jelly Rolls"/>
    <property type="match status" value="1"/>
</dbReference>
<dbReference type="EMBL" id="BAABDM010000001">
    <property type="protein sequence ID" value="GAA4082130.1"/>
    <property type="molecule type" value="Genomic_DNA"/>
</dbReference>
<keyword evidence="2" id="KW-1185">Reference proteome</keyword>
<keyword evidence="1" id="KW-0418">Kinase</keyword>
<protein>
    <submittedName>
        <fullName evidence="1">Ethanolamine utilization acetate kinase EutQ</fullName>
    </submittedName>
</protein>
<dbReference type="Pfam" id="PF06249">
    <property type="entry name" value="EutQ"/>
    <property type="match status" value="1"/>
</dbReference>
<dbReference type="CDD" id="cd02228">
    <property type="entry name" value="cupin_EutQ"/>
    <property type="match status" value="1"/>
</dbReference>
<reference evidence="2" key="1">
    <citation type="journal article" date="2019" name="Int. J. Syst. Evol. Microbiol.">
        <title>The Global Catalogue of Microorganisms (GCM) 10K type strain sequencing project: providing services to taxonomists for standard genome sequencing and annotation.</title>
        <authorList>
            <consortium name="The Broad Institute Genomics Platform"/>
            <consortium name="The Broad Institute Genome Sequencing Center for Infectious Disease"/>
            <person name="Wu L."/>
            <person name="Ma J."/>
        </authorList>
    </citation>
    <scope>NUCLEOTIDE SEQUENCE [LARGE SCALE GENOMIC DNA]</scope>
    <source>
        <strain evidence="2">JCM 17304</strain>
    </source>
</reference>
<dbReference type="NCBIfam" id="NF012001">
    <property type="entry name" value="PRK15457.1"/>
    <property type="match status" value="1"/>
</dbReference>
<gene>
    <name evidence="1" type="primary">eutQ</name>
    <name evidence="1" type="ORF">GCM10022414_00700</name>
</gene>
<dbReference type="Proteomes" id="UP001500392">
    <property type="component" value="Unassembled WGS sequence"/>
</dbReference>